<dbReference type="Pfam" id="PF01066">
    <property type="entry name" value="CDP-OH_P_transf"/>
    <property type="match status" value="1"/>
</dbReference>
<dbReference type="GeneID" id="87612065"/>
<dbReference type="STRING" id="54914.AV540_10945"/>
<proteinExistence type="predicted"/>
<gene>
    <name evidence="3" type="ORF">BPA01_24620</name>
</gene>
<dbReference type="RefSeq" id="WP_122963953.1">
    <property type="nucleotide sequence ID" value="NZ_BJMH01000010.1"/>
</dbReference>
<evidence type="ECO:0000313" key="4">
    <source>
        <dbReference type="Proteomes" id="UP000316882"/>
    </source>
</evidence>
<keyword evidence="2" id="KW-0812">Transmembrane</keyword>
<evidence type="ECO:0000256" key="2">
    <source>
        <dbReference type="SAM" id="Phobius"/>
    </source>
</evidence>
<protein>
    <recommendedName>
        <fullName evidence="5">Phosphatidylglycerophosphate synthase</fullName>
    </recommendedName>
</protein>
<accession>A0A4Y3PEK7</accession>
<dbReference type="Proteomes" id="UP000316882">
    <property type="component" value="Unassembled WGS sequence"/>
</dbReference>
<dbReference type="Gene3D" id="1.20.120.1760">
    <property type="match status" value="1"/>
</dbReference>
<organism evidence="3 4">
    <name type="scientific">Brevibacillus parabrevis</name>
    <dbReference type="NCBI Taxonomy" id="54914"/>
    <lineage>
        <taxon>Bacteria</taxon>
        <taxon>Bacillati</taxon>
        <taxon>Bacillota</taxon>
        <taxon>Bacilli</taxon>
        <taxon>Bacillales</taxon>
        <taxon>Paenibacillaceae</taxon>
        <taxon>Brevibacillus</taxon>
    </lineage>
</organism>
<dbReference type="InterPro" id="IPR000462">
    <property type="entry name" value="CDP-OH_P_trans"/>
</dbReference>
<dbReference type="GO" id="GO:0008654">
    <property type="term" value="P:phospholipid biosynthetic process"/>
    <property type="evidence" value="ECO:0007669"/>
    <property type="project" value="InterPro"/>
</dbReference>
<dbReference type="GO" id="GO:0016020">
    <property type="term" value="C:membrane"/>
    <property type="evidence" value="ECO:0007669"/>
    <property type="project" value="InterPro"/>
</dbReference>
<reference evidence="3 4" key="1">
    <citation type="submission" date="2019-06" db="EMBL/GenBank/DDBJ databases">
        <title>Whole genome shotgun sequence of Brevibacillus parabrevis NBRC 12334.</title>
        <authorList>
            <person name="Hosoyama A."/>
            <person name="Uohara A."/>
            <person name="Ohji S."/>
            <person name="Ichikawa N."/>
        </authorList>
    </citation>
    <scope>NUCLEOTIDE SEQUENCE [LARGE SCALE GENOMIC DNA]</scope>
    <source>
        <strain evidence="3 4">NBRC 12334</strain>
    </source>
</reference>
<sequence length="275" mass="30877">MKEDLYPNMFWDSEKIRDCRIQVQKPWVREEFWSYYFSRRISIYLSLFLAKRKGVSPNAITIAGIAAGLIAAAAFMYGSAAAFLIGCFFYQMCYLADCVDGEVARIKNQNSAGGVWLDIGLNYSLYLVSFSVIYGVASSQPTLGPYLIYLILFTIFTEILATNGSDLAFGQGKISHETVSMRKRSRWLDAGVFLFLTQTGFQSGVLIAALMWAFSGQHQFLDLWTGYHLLVGLLRALYKLKLNIKYVTSSRQEGGEAHEGSAHGGRTRIKDQRAN</sequence>
<evidence type="ECO:0000313" key="3">
    <source>
        <dbReference type="EMBL" id="GEB32882.1"/>
    </source>
</evidence>
<dbReference type="InterPro" id="IPR043130">
    <property type="entry name" value="CDP-OH_PTrfase_TM_dom"/>
</dbReference>
<feature type="transmembrane region" description="Helical" evidence="2">
    <location>
        <begin position="220"/>
        <end position="238"/>
    </location>
</feature>
<feature type="transmembrane region" description="Helical" evidence="2">
    <location>
        <begin position="146"/>
        <end position="169"/>
    </location>
</feature>
<dbReference type="EMBL" id="BJMH01000010">
    <property type="protein sequence ID" value="GEB32882.1"/>
    <property type="molecule type" value="Genomic_DNA"/>
</dbReference>
<feature type="transmembrane region" description="Helical" evidence="2">
    <location>
        <begin position="115"/>
        <end position="134"/>
    </location>
</feature>
<keyword evidence="2" id="KW-1133">Transmembrane helix</keyword>
<evidence type="ECO:0008006" key="5">
    <source>
        <dbReference type="Google" id="ProtNLM"/>
    </source>
</evidence>
<dbReference type="AlphaFoldDB" id="A0A4Y3PEK7"/>
<evidence type="ECO:0000256" key="1">
    <source>
        <dbReference type="SAM" id="MobiDB-lite"/>
    </source>
</evidence>
<comment type="caution">
    <text evidence="3">The sequence shown here is derived from an EMBL/GenBank/DDBJ whole genome shotgun (WGS) entry which is preliminary data.</text>
</comment>
<dbReference type="GO" id="GO:0016780">
    <property type="term" value="F:phosphotransferase activity, for other substituted phosphate groups"/>
    <property type="evidence" value="ECO:0007669"/>
    <property type="project" value="InterPro"/>
</dbReference>
<keyword evidence="4" id="KW-1185">Reference proteome</keyword>
<feature type="transmembrane region" description="Helical" evidence="2">
    <location>
        <begin position="190"/>
        <end position="214"/>
    </location>
</feature>
<feature type="transmembrane region" description="Helical" evidence="2">
    <location>
        <begin position="57"/>
        <end position="77"/>
    </location>
</feature>
<keyword evidence="2" id="KW-0472">Membrane</keyword>
<feature type="region of interest" description="Disordered" evidence="1">
    <location>
        <begin position="254"/>
        <end position="275"/>
    </location>
</feature>
<name>A0A4Y3PEK7_BREPA</name>